<evidence type="ECO:0000256" key="1">
    <source>
        <dbReference type="ARBA" id="ARBA00022485"/>
    </source>
</evidence>
<keyword evidence="1" id="KW-0004">4Fe-4S</keyword>
<keyword evidence="6" id="KW-0411">Iron-sulfur</keyword>
<evidence type="ECO:0000256" key="4">
    <source>
        <dbReference type="ARBA" id="ARBA00022801"/>
    </source>
</evidence>
<keyword evidence="9" id="KW-0326">Glycosidase</keyword>
<dbReference type="InterPro" id="IPR005122">
    <property type="entry name" value="Uracil-DNA_glycosylase-like"/>
</dbReference>
<evidence type="ECO:0000256" key="2">
    <source>
        <dbReference type="ARBA" id="ARBA00022723"/>
    </source>
</evidence>
<evidence type="ECO:0000256" key="3">
    <source>
        <dbReference type="ARBA" id="ARBA00022763"/>
    </source>
</evidence>
<evidence type="ECO:0000259" key="8">
    <source>
        <dbReference type="SMART" id="SM00986"/>
    </source>
</evidence>
<sequence>MTPRALLRPGQIAWLAEIGLNTHWLATRPEPAADEGAAASMARAPQTAAAVAGPAVAGSAPAAVASTESDAGARAAMDARDAAIAAILPESRAPSASGLTRVRAPAGLVAPQTPAAIAPAACPDLTVLDTAVSACTACARHTQRARAVPGMGQADRPYYLIIGEQPGMEDDASGLPFQGDPGRLLTAMLAAARLPHADSVYLAHGVKCRAVGGHEPTSQDVAACLPWLHRQIALLQPRWILALGRVAARAVIGTDKDLDALRGGPHQYMPDQGAPIPVWVTHQPSSLLVRSAWKAEAWRDLAGLAQAVRAAEKT</sequence>
<dbReference type="PANTHER" id="PTHR33693">
    <property type="entry name" value="TYPE-5 URACIL-DNA GLYCOSYLASE"/>
    <property type="match status" value="1"/>
</dbReference>
<dbReference type="EC" id="3.2.2.27" evidence="9"/>
<reference evidence="10" key="1">
    <citation type="journal article" date="2019" name="Int. J. Syst. Evol. Microbiol.">
        <title>The Global Catalogue of Microorganisms (GCM) 10K type strain sequencing project: providing services to taxonomists for standard genome sequencing and annotation.</title>
        <authorList>
            <consortium name="The Broad Institute Genomics Platform"/>
            <consortium name="The Broad Institute Genome Sequencing Center for Infectious Disease"/>
            <person name="Wu L."/>
            <person name="Ma J."/>
        </authorList>
    </citation>
    <scope>NUCLEOTIDE SEQUENCE [LARGE SCALE GENOMIC DNA]</scope>
    <source>
        <strain evidence="10">CGMCC 1.19029</strain>
    </source>
</reference>
<dbReference type="SMART" id="SM00987">
    <property type="entry name" value="UreE_C"/>
    <property type="match status" value="1"/>
</dbReference>
<keyword evidence="3" id="KW-0227">DNA damage</keyword>
<comment type="caution">
    <text evidence="9">The sequence shown here is derived from an EMBL/GenBank/DDBJ whole genome shotgun (WGS) entry which is preliminary data.</text>
</comment>
<evidence type="ECO:0000256" key="5">
    <source>
        <dbReference type="ARBA" id="ARBA00023004"/>
    </source>
</evidence>
<accession>A0ABV8RY82</accession>
<proteinExistence type="predicted"/>
<evidence type="ECO:0000256" key="7">
    <source>
        <dbReference type="ARBA" id="ARBA00023204"/>
    </source>
</evidence>
<dbReference type="EMBL" id="JBHSDY010000005">
    <property type="protein sequence ID" value="MFC4298213.1"/>
    <property type="molecule type" value="Genomic_DNA"/>
</dbReference>
<keyword evidence="5" id="KW-0408">Iron</keyword>
<evidence type="ECO:0000256" key="6">
    <source>
        <dbReference type="ARBA" id="ARBA00023014"/>
    </source>
</evidence>
<keyword evidence="4 9" id="KW-0378">Hydrolase</keyword>
<feature type="domain" description="Uracil-DNA glycosylase-like" evidence="8">
    <location>
        <begin position="149"/>
        <end position="302"/>
    </location>
</feature>
<dbReference type="SUPFAM" id="SSF52141">
    <property type="entry name" value="Uracil-DNA glycosylase-like"/>
    <property type="match status" value="1"/>
</dbReference>
<gene>
    <name evidence="9" type="ORF">ACFO0J_09200</name>
</gene>
<dbReference type="GO" id="GO:0004844">
    <property type="term" value="F:uracil DNA N-glycosylase activity"/>
    <property type="evidence" value="ECO:0007669"/>
    <property type="project" value="UniProtKB-EC"/>
</dbReference>
<keyword evidence="10" id="KW-1185">Reference proteome</keyword>
<dbReference type="RefSeq" id="WP_376812766.1">
    <property type="nucleotide sequence ID" value="NZ_JBHSDY010000005.1"/>
</dbReference>
<dbReference type="PANTHER" id="PTHR33693:SF1">
    <property type="entry name" value="TYPE-4 URACIL-DNA GLYCOSYLASE"/>
    <property type="match status" value="1"/>
</dbReference>
<name>A0ABV8RY82_9BURK</name>
<dbReference type="SMART" id="SM00986">
    <property type="entry name" value="UDG"/>
    <property type="match status" value="1"/>
</dbReference>
<keyword evidence="2" id="KW-0479">Metal-binding</keyword>
<organism evidence="9 10">
    <name type="scientific">Castellaniella hirudinis</name>
    <dbReference type="NCBI Taxonomy" id="1144617"/>
    <lineage>
        <taxon>Bacteria</taxon>
        <taxon>Pseudomonadati</taxon>
        <taxon>Pseudomonadota</taxon>
        <taxon>Betaproteobacteria</taxon>
        <taxon>Burkholderiales</taxon>
        <taxon>Alcaligenaceae</taxon>
        <taxon>Castellaniella</taxon>
    </lineage>
</organism>
<dbReference type="Proteomes" id="UP001595756">
    <property type="component" value="Unassembled WGS sequence"/>
</dbReference>
<dbReference type="Gene3D" id="3.40.470.10">
    <property type="entry name" value="Uracil-DNA glycosylase-like domain"/>
    <property type="match status" value="1"/>
</dbReference>
<evidence type="ECO:0000313" key="9">
    <source>
        <dbReference type="EMBL" id="MFC4298213.1"/>
    </source>
</evidence>
<evidence type="ECO:0000313" key="10">
    <source>
        <dbReference type="Proteomes" id="UP001595756"/>
    </source>
</evidence>
<dbReference type="InterPro" id="IPR051536">
    <property type="entry name" value="UDG_Type-4/5"/>
</dbReference>
<protein>
    <submittedName>
        <fullName evidence="9">Uracil-DNA glycosylase</fullName>
        <ecNumber evidence="9">3.2.2.27</ecNumber>
    </submittedName>
</protein>
<keyword evidence="7" id="KW-0234">DNA repair</keyword>
<dbReference type="Pfam" id="PF03167">
    <property type="entry name" value="UDG"/>
    <property type="match status" value="1"/>
</dbReference>
<dbReference type="CDD" id="cd10030">
    <property type="entry name" value="UDG-F4_TTUDGA_SPO1dp_like"/>
    <property type="match status" value="1"/>
</dbReference>
<dbReference type="InterPro" id="IPR036895">
    <property type="entry name" value="Uracil-DNA_glycosylase-like_sf"/>
</dbReference>